<keyword evidence="13" id="KW-1185">Reference proteome</keyword>
<dbReference type="InterPro" id="IPR038454">
    <property type="entry name" value="DnaA_N_sf"/>
</dbReference>
<dbReference type="PROSITE" id="PS01008">
    <property type="entry name" value="DNAA"/>
    <property type="match status" value="1"/>
</dbReference>
<dbReference type="CDD" id="cd06571">
    <property type="entry name" value="Bac_DnaA_C"/>
    <property type="match status" value="1"/>
</dbReference>
<comment type="similarity">
    <text evidence="8">Belongs to the DnaA family.</text>
</comment>
<dbReference type="Pfam" id="PF00308">
    <property type="entry name" value="Bac_DnaA"/>
    <property type="match status" value="1"/>
</dbReference>
<proteinExistence type="inferred from homology"/>
<dbReference type="eggNOG" id="COG0593">
    <property type="taxonomic scope" value="Bacteria"/>
</dbReference>
<dbReference type="SUPFAM" id="SSF52540">
    <property type="entry name" value="P-loop containing nucleoside triphosphate hydrolases"/>
    <property type="match status" value="1"/>
</dbReference>
<feature type="domain" description="AAA+ ATPase" evidence="10">
    <location>
        <begin position="185"/>
        <end position="317"/>
    </location>
</feature>
<dbReference type="InterPro" id="IPR003593">
    <property type="entry name" value="AAA+_ATPase"/>
</dbReference>
<dbReference type="InterPro" id="IPR024633">
    <property type="entry name" value="DnaA_N_dom"/>
</dbReference>
<dbReference type="InterPro" id="IPR018312">
    <property type="entry name" value="Chromosome_initiator_DnaA_CS"/>
</dbReference>
<dbReference type="AlphaFoldDB" id="A0A059GA69"/>
<comment type="function">
    <text evidence="7">Plays an essential role in the initiation and regulation of chromosomal replication. ATP-DnaA binds to the origin of replication (oriC) to initiate formation of the DNA replication initiation complex once per cell cycle. Binds the DnaA box (a 9 base pair repeat at the origin) and separates the double-stranded (ds)DNA. Forms a right-handed helical filament on oriC DNA; dsDNA binds to the exterior of the filament while single-stranded (ss)DNA is stabiized in the filament's interior. The ATP-DnaA-oriC complex binds and stabilizes one strand of the AT-rich DNA unwinding element (DUE), permitting loading of DNA polymerase. After initiation quickly degrades to an ADP-DnaA complex that is not apt for DNA replication. Binds acidic phospholipids.</text>
</comment>
<organism evidence="12 13">
    <name type="scientific">Hyphomonas oceanitis SCH89</name>
    <dbReference type="NCBI Taxonomy" id="1280953"/>
    <lineage>
        <taxon>Bacteria</taxon>
        <taxon>Pseudomonadati</taxon>
        <taxon>Pseudomonadota</taxon>
        <taxon>Alphaproteobacteria</taxon>
        <taxon>Hyphomonadales</taxon>
        <taxon>Hyphomonadaceae</taxon>
        <taxon>Hyphomonas</taxon>
    </lineage>
</organism>
<evidence type="ECO:0000256" key="8">
    <source>
        <dbReference type="RuleBase" id="RU004227"/>
    </source>
</evidence>
<dbReference type="Pfam" id="PF08299">
    <property type="entry name" value="Bac_DnaA_C"/>
    <property type="match status" value="1"/>
</dbReference>
<evidence type="ECO:0000256" key="7">
    <source>
        <dbReference type="RuleBase" id="RU000577"/>
    </source>
</evidence>
<evidence type="ECO:0000259" key="10">
    <source>
        <dbReference type="SMART" id="SM00382"/>
    </source>
</evidence>
<dbReference type="InterPro" id="IPR020591">
    <property type="entry name" value="Chromosome_initiator_DnaA-like"/>
</dbReference>
<dbReference type="Gene3D" id="3.30.300.180">
    <property type="match status" value="1"/>
</dbReference>
<dbReference type="InterPro" id="IPR013159">
    <property type="entry name" value="DnaA_C"/>
</dbReference>
<feature type="domain" description="Chromosomal replication initiator DnaA C-terminal" evidence="11">
    <location>
        <begin position="400"/>
        <end position="469"/>
    </location>
</feature>
<dbReference type="Proteomes" id="UP000024942">
    <property type="component" value="Unassembled WGS sequence"/>
</dbReference>
<dbReference type="PRINTS" id="PR00051">
    <property type="entry name" value="DNAA"/>
</dbReference>
<dbReference type="Gene3D" id="3.40.50.300">
    <property type="entry name" value="P-loop containing nucleotide triphosphate hydrolases"/>
    <property type="match status" value="1"/>
</dbReference>
<dbReference type="InterPro" id="IPR013317">
    <property type="entry name" value="DnaA_dom"/>
</dbReference>
<dbReference type="InterPro" id="IPR027417">
    <property type="entry name" value="P-loop_NTPase"/>
</dbReference>
<dbReference type="CDD" id="cd00009">
    <property type="entry name" value="AAA"/>
    <property type="match status" value="1"/>
</dbReference>
<evidence type="ECO:0000256" key="4">
    <source>
        <dbReference type="ARBA" id="ARBA00022840"/>
    </source>
</evidence>
<keyword evidence="5" id="KW-0446">Lipid-binding</keyword>
<dbReference type="GO" id="GO:0006270">
    <property type="term" value="P:DNA replication initiation"/>
    <property type="evidence" value="ECO:0007669"/>
    <property type="project" value="InterPro"/>
</dbReference>
<dbReference type="Pfam" id="PF11638">
    <property type="entry name" value="DnaA_N"/>
    <property type="match status" value="1"/>
</dbReference>
<keyword evidence="6 7" id="KW-0238">DNA-binding</keyword>
<evidence type="ECO:0000256" key="3">
    <source>
        <dbReference type="ARBA" id="ARBA00022741"/>
    </source>
</evidence>
<evidence type="ECO:0000256" key="1">
    <source>
        <dbReference type="ARBA" id="ARBA00022490"/>
    </source>
</evidence>
<evidence type="ECO:0000259" key="11">
    <source>
        <dbReference type="SMART" id="SM00760"/>
    </source>
</evidence>
<comment type="caution">
    <text evidence="12">The sequence shown here is derived from an EMBL/GenBank/DDBJ whole genome shotgun (WGS) entry which is preliminary data.</text>
</comment>
<dbReference type="GO" id="GO:0005886">
    <property type="term" value="C:plasma membrane"/>
    <property type="evidence" value="ECO:0007669"/>
    <property type="project" value="TreeGrafter"/>
</dbReference>
<sequence>MDRNTLFDSEHSVEFSGAEKGSNIPGQSIWKQVRAKLATVLNATDYDRWIEDLRLIAEVDGEMVIAARDPLAYDRVLAEHKRLIQRTWRDFDPARRGIRLECWRNARAEVRELVSDPWADVAPEPAPQPTAAAASGGNGSDGSKTTVAPTATGAPDMTFGTLVTGESNEIAVQLAQRIALGQTVGTSTALIYGRQGTGKTHILYALKNEVEAHDPERVVVYLTAEEFMSAYHDGVKVKDTSALKKRLRSATLLLIDDLHRIAGKPGTETELYQNIREVTGNGGLVVLAGDEAPGDVTGFGPRMRAELKGSIAVEVGLPDAGMRREILVRLAAHIEAGHPSFVLTDEMIARINAGIRGPGRELTGAIWSLYTEAGFGERAPTMEMLDRVIRRHQGEVKVPTIELVKRATMKVFGISKSDLESPCKARAVVYPRQVAMYLCREKTGKSLPQIGHSFGKRDHTTILYAHRKVSKNIASDPELAGDIARVSETIFELQAAGVN</sequence>
<evidence type="ECO:0000256" key="2">
    <source>
        <dbReference type="ARBA" id="ARBA00022705"/>
    </source>
</evidence>
<feature type="region of interest" description="Disordered" evidence="9">
    <location>
        <begin position="119"/>
        <end position="159"/>
    </location>
</feature>
<dbReference type="PATRIC" id="fig|1280953.3.peg.824"/>
<dbReference type="STRING" id="1280953.HOC_04082"/>
<keyword evidence="2 7" id="KW-0235">DNA replication</keyword>
<evidence type="ECO:0000256" key="6">
    <source>
        <dbReference type="ARBA" id="ARBA00023125"/>
    </source>
</evidence>
<dbReference type="GO" id="GO:0003688">
    <property type="term" value="F:DNA replication origin binding"/>
    <property type="evidence" value="ECO:0007669"/>
    <property type="project" value="InterPro"/>
</dbReference>
<dbReference type="GO" id="GO:0005524">
    <property type="term" value="F:ATP binding"/>
    <property type="evidence" value="ECO:0007669"/>
    <property type="project" value="UniProtKB-KW"/>
</dbReference>
<dbReference type="PANTHER" id="PTHR30050">
    <property type="entry name" value="CHROMOSOMAL REPLICATION INITIATOR PROTEIN DNAA"/>
    <property type="match status" value="1"/>
</dbReference>
<dbReference type="PANTHER" id="PTHR30050:SF2">
    <property type="entry name" value="CHROMOSOMAL REPLICATION INITIATOR PROTEIN DNAA"/>
    <property type="match status" value="1"/>
</dbReference>
<dbReference type="SUPFAM" id="SSF48295">
    <property type="entry name" value="TrpR-like"/>
    <property type="match status" value="1"/>
</dbReference>
<dbReference type="EMBL" id="ARYL01000004">
    <property type="protein sequence ID" value="KDA03629.1"/>
    <property type="molecule type" value="Genomic_DNA"/>
</dbReference>
<name>A0A059GA69_9PROT</name>
<evidence type="ECO:0000256" key="5">
    <source>
        <dbReference type="ARBA" id="ARBA00023121"/>
    </source>
</evidence>
<accession>A0A059GA69</accession>
<evidence type="ECO:0000256" key="9">
    <source>
        <dbReference type="SAM" id="MobiDB-lite"/>
    </source>
</evidence>
<dbReference type="Gene3D" id="1.10.1750.10">
    <property type="match status" value="1"/>
</dbReference>
<gene>
    <name evidence="12" type="ORF">HOC_04082</name>
</gene>
<evidence type="ECO:0000313" key="12">
    <source>
        <dbReference type="EMBL" id="KDA03629.1"/>
    </source>
</evidence>
<dbReference type="InterPro" id="IPR010921">
    <property type="entry name" value="Trp_repressor/repl_initiator"/>
</dbReference>
<reference evidence="12 13" key="1">
    <citation type="journal article" date="2014" name="Antonie Van Leeuwenhoek">
        <title>Hyphomonas beringensis sp. nov. and Hyphomonas chukchiensis sp. nov., isolated from surface seawater of the Bering Sea and Chukchi Sea.</title>
        <authorList>
            <person name="Li C."/>
            <person name="Lai Q."/>
            <person name="Li G."/>
            <person name="Dong C."/>
            <person name="Wang J."/>
            <person name="Liao Y."/>
            <person name="Shao Z."/>
        </authorList>
    </citation>
    <scope>NUCLEOTIDE SEQUENCE [LARGE SCALE GENOMIC DNA]</scope>
    <source>
        <strain evidence="12 13">SCH89</strain>
    </source>
</reference>
<dbReference type="GO" id="GO:0006275">
    <property type="term" value="P:regulation of DNA replication"/>
    <property type="evidence" value="ECO:0007669"/>
    <property type="project" value="InterPro"/>
</dbReference>
<dbReference type="SMART" id="SM00760">
    <property type="entry name" value="Bac_DnaA_C"/>
    <property type="match status" value="1"/>
</dbReference>
<dbReference type="RefSeq" id="WP_035536040.1">
    <property type="nucleotide sequence ID" value="NZ_ARYL01000004.1"/>
</dbReference>
<dbReference type="SMART" id="SM00382">
    <property type="entry name" value="AAA"/>
    <property type="match status" value="1"/>
</dbReference>
<keyword evidence="1" id="KW-0963">Cytoplasm</keyword>
<keyword evidence="3 7" id="KW-0547">Nucleotide-binding</keyword>
<dbReference type="OrthoDB" id="9807019at2"/>
<keyword evidence="4 7" id="KW-0067">ATP-binding</keyword>
<protein>
    <recommendedName>
        <fullName evidence="7">Chromosomal replication initiator protein DnaA</fullName>
    </recommendedName>
</protein>
<dbReference type="GO" id="GO:0008289">
    <property type="term" value="F:lipid binding"/>
    <property type="evidence" value="ECO:0007669"/>
    <property type="project" value="UniProtKB-KW"/>
</dbReference>
<evidence type="ECO:0000313" key="13">
    <source>
        <dbReference type="Proteomes" id="UP000024942"/>
    </source>
</evidence>